<reference evidence="3 4" key="1">
    <citation type="submission" date="2021-02" db="EMBL/GenBank/DDBJ databases">
        <title>Complete genome of Desulfoluna sp. strain ASN36.</title>
        <authorList>
            <person name="Takahashi A."/>
            <person name="Kojima H."/>
            <person name="Fukui M."/>
        </authorList>
    </citation>
    <scope>NUCLEOTIDE SEQUENCE [LARGE SCALE GENOMIC DNA]</scope>
    <source>
        <strain evidence="3 4">ASN36</strain>
    </source>
</reference>
<sequence length="278" mass="31327">MQKGRAYLITILWLVIIVCFIGLPAEAVERITPEKLVTMKGKAVTLDARPKKVWAKGHIPGAISFSWEEYTKIDEQKIPYRTLPPQEMARVLGRLGIHESDIIVITGDADSSWGGEGWIAWTLQWVGHQGPVYLLSGGVPGWENAGTLITKKSAPRPQTHYTPRPNPDTFMSATTLKENQASFTLIDTRSFREWITGHIPGAIHIPWKNMIDKKSRTPISPEEMKALLIKKKVPLNKPVVYYCTGGVRSGWTWMAHDMANLPPSFNLEGGYEEWKRLE</sequence>
<dbReference type="SUPFAM" id="SSF52821">
    <property type="entry name" value="Rhodanese/Cell cycle control phosphatase"/>
    <property type="match status" value="2"/>
</dbReference>
<keyword evidence="1" id="KW-0677">Repeat</keyword>
<dbReference type="Gene3D" id="3.40.250.10">
    <property type="entry name" value="Rhodanese-like domain"/>
    <property type="match status" value="2"/>
</dbReference>
<gene>
    <name evidence="3" type="ORF">DSLASN_34320</name>
</gene>
<dbReference type="InterPro" id="IPR051126">
    <property type="entry name" value="Thiosulfate_sulfurtransferase"/>
</dbReference>
<evidence type="ECO:0000259" key="2">
    <source>
        <dbReference type="PROSITE" id="PS50206"/>
    </source>
</evidence>
<dbReference type="Proteomes" id="UP001320148">
    <property type="component" value="Chromosome"/>
</dbReference>
<dbReference type="PANTHER" id="PTHR43855:SF1">
    <property type="entry name" value="THIOSULFATE SULFURTRANSFERASE"/>
    <property type="match status" value="1"/>
</dbReference>
<dbReference type="RefSeq" id="WP_236889207.1">
    <property type="nucleotide sequence ID" value="NZ_AP024488.1"/>
</dbReference>
<organism evidence="3 4">
    <name type="scientific">Desulfoluna limicola</name>
    <dbReference type="NCBI Taxonomy" id="2810562"/>
    <lineage>
        <taxon>Bacteria</taxon>
        <taxon>Pseudomonadati</taxon>
        <taxon>Thermodesulfobacteriota</taxon>
        <taxon>Desulfobacteria</taxon>
        <taxon>Desulfobacterales</taxon>
        <taxon>Desulfolunaceae</taxon>
        <taxon>Desulfoluna</taxon>
    </lineage>
</organism>
<feature type="domain" description="Rhodanese" evidence="2">
    <location>
        <begin position="39"/>
        <end position="151"/>
    </location>
</feature>
<dbReference type="Pfam" id="PF00581">
    <property type="entry name" value="Rhodanese"/>
    <property type="match status" value="2"/>
</dbReference>
<dbReference type="EMBL" id="AP024488">
    <property type="protein sequence ID" value="BCS97800.1"/>
    <property type="molecule type" value="Genomic_DNA"/>
</dbReference>
<keyword evidence="4" id="KW-1185">Reference proteome</keyword>
<proteinExistence type="predicted"/>
<evidence type="ECO:0000313" key="4">
    <source>
        <dbReference type="Proteomes" id="UP001320148"/>
    </source>
</evidence>
<evidence type="ECO:0000256" key="1">
    <source>
        <dbReference type="ARBA" id="ARBA00022737"/>
    </source>
</evidence>
<evidence type="ECO:0000313" key="3">
    <source>
        <dbReference type="EMBL" id="BCS97800.1"/>
    </source>
</evidence>
<feature type="domain" description="Rhodanese" evidence="2">
    <location>
        <begin position="179"/>
        <end position="278"/>
    </location>
</feature>
<dbReference type="PANTHER" id="PTHR43855">
    <property type="entry name" value="THIOSULFATE SULFURTRANSFERASE"/>
    <property type="match status" value="1"/>
</dbReference>
<dbReference type="PROSITE" id="PS50206">
    <property type="entry name" value="RHODANESE_3"/>
    <property type="match status" value="2"/>
</dbReference>
<accession>A0ABM7PJQ7</accession>
<dbReference type="InterPro" id="IPR001763">
    <property type="entry name" value="Rhodanese-like_dom"/>
</dbReference>
<dbReference type="SMART" id="SM00450">
    <property type="entry name" value="RHOD"/>
    <property type="match status" value="2"/>
</dbReference>
<name>A0ABM7PJQ7_9BACT</name>
<dbReference type="InterPro" id="IPR036873">
    <property type="entry name" value="Rhodanese-like_dom_sf"/>
</dbReference>
<protein>
    <recommendedName>
        <fullName evidence="2">Rhodanese domain-containing protein</fullName>
    </recommendedName>
</protein>